<reference evidence="1 2" key="1">
    <citation type="journal article" date="2016" name="Nat. Commun.">
        <title>Thousands of microbial genomes shed light on interconnected biogeochemical processes in an aquifer system.</title>
        <authorList>
            <person name="Anantharaman K."/>
            <person name="Brown C.T."/>
            <person name="Hug L.A."/>
            <person name="Sharon I."/>
            <person name="Castelle C.J."/>
            <person name="Probst A.J."/>
            <person name="Thomas B.C."/>
            <person name="Singh A."/>
            <person name="Wilkins M.J."/>
            <person name="Karaoz U."/>
            <person name="Brodie E.L."/>
            <person name="Williams K.H."/>
            <person name="Hubbard S.S."/>
            <person name="Banfield J.F."/>
        </authorList>
    </citation>
    <scope>NUCLEOTIDE SEQUENCE [LARGE SCALE GENOMIC DNA]</scope>
</reference>
<accession>A0A1G2R230</accession>
<gene>
    <name evidence="1" type="ORF">A3C04_03735</name>
</gene>
<dbReference type="AlphaFoldDB" id="A0A1G2R230"/>
<comment type="caution">
    <text evidence="1">The sequence shown here is derived from an EMBL/GenBank/DDBJ whole genome shotgun (WGS) entry which is preliminary data.</text>
</comment>
<evidence type="ECO:0000313" key="2">
    <source>
        <dbReference type="Proteomes" id="UP000178092"/>
    </source>
</evidence>
<sequence length="131" mass="13806">MVAAVEKAVENTRNQAEKAFDEAVAVSSDGTVLVNADEALVFSGKNPPVSVSRGSFRTGKILLAGNSPPVRIQCESRAKAIQDFLASLPAGHTQEIFLTGEAGSAQKTLLLTVDRYSPSPGSRRGFGLFGR</sequence>
<dbReference type="Proteomes" id="UP000178092">
    <property type="component" value="Unassembled WGS sequence"/>
</dbReference>
<proteinExistence type="predicted"/>
<name>A0A1G2R230_9BACT</name>
<dbReference type="EMBL" id="MHTV01000036">
    <property type="protein sequence ID" value="OHA66121.1"/>
    <property type="molecule type" value="Genomic_DNA"/>
</dbReference>
<evidence type="ECO:0000313" key="1">
    <source>
        <dbReference type="EMBL" id="OHA66121.1"/>
    </source>
</evidence>
<organism evidence="1 2">
    <name type="scientific">Candidatus Wildermuthbacteria bacterium RIFCSPHIGHO2_02_FULL_45_25</name>
    <dbReference type="NCBI Taxonomy" id="1802450"/>
    <lineage>
        <taxon>Bacteria</taxon>
        <taxon>Candidatus Wildermuthiibacteriota</taxon>
    </lineage>
</organism>
<protein>
    <submittedName>
        <fullName evidence="1">Uncharacterized protein</fullName>
    </submittedName>
</protein>